<dbReference type="InParanoid" id="A0A165FG82"/>
<dbReference type="EMBL" id="KV426086">
    <property type="protein sequence ID" value="KZV88944.1"/>
    <property type="molecule type" value="Genomic_DNA"/>
</dbReference>
<dbReference type="Proteomes" id="UP000077266">
    <property type="component" value="Unassembled WGS sequence"/>
</dbReference>
<dbReference type="GO" id="GO:0016787">
    <property type="term" value="F:hydrolase activity"/>
    <property type="evidence" value="ECO:0007669"/>
    <property type="project" value="UniProtKB-KW"/>
</dbReference>
<dbReference type="SUPFAM" id="SSF53474">
    <property type="entry name" value="alpha/beta-Hydrolases"/>
    <property type="match status" value="1"/>
</dbReference>
<dbReference type="OrthoDB" id="10019231at2759"/>
<protein>
    <submittedName>
        <fullName evidence="2">Dienelactone hydrolase</fullName>
    </submittedName>
</protein>
<sequence>MSSGLSDCCVSGHIHSGRPTGLTSRIANLDAYFATPPNGSKAKTLLFLTDIFGWTLPNARLLADELAKTGGFYVVVPDFFQGDHVAHDMLNTIVPRDPDNLSIVQKATNTASMGATLGPWMVRHREAVVRPLVDAVVRELRQDTEVESIGAIGFCWGGRYAMLLAADGSVEAIVANHPSMVSLPAEAEAIKKPVQINIGDKDAMVDEAGIKTFQEVLAKKTDVPSEVNVFPGAVHGFTVRGDTESPEERERKEKATQNAIAWFQKYLQ</sequence>
<evidence type="ECO:0000259" key="1">
    <source>
        <dbReference type="Pfam" id="PF01738"/>
    </source>
</evidence>
<keyword evidence="3" id="KW-1185">Reference proteome</keyword>
<proteinExistence type="predicted"/>
<dbReference type="Gene3D" id="3.40.50.1820">
    <property type="entry name" value="alpha/beta hydrolase"/>
    <property type="match status" value="1"/>
</dbReference>
<dbReference type="PANTHER" id="PTHR17630:SF44">
    <property type="entry name" value="PROTEIN AIM2"/>
    <property type="match status" value="1"/>
</dbReference>
<accession>A0A165FG82</accession>
<dbReference type="InterPro" id="IPR029058">
    <property type="entry name" value="AB_hydrolase_fold"/>
</dbReference>
<name>A0A165FG82_EXIGL</name>
<dbReference type="Pfam" id="PF01738">
    <property type="entry name" value="DLH"/>
    <property type="match status" value="1"/>
</dbReference>
<dbReference type="AlphaFoldDB" id="A0A165FG82"/>
<organism evidence="2 3">
    <name type="scientific">Exidia glandulosa HHB12029</name>
    <dbReference type="NCBI Taxonomy" id="1314781"/>
    <lineage>
        <taxon>Eukaryota</taxon>
        <taxon>Fungi</taxon>
        <taxon>Dikarya</taxon>
        <taxon>Basidiomycota</taxon>
        <taxon>Agaricomycotina</taxon>
        <taxon>Agaricomycetes</taxon>
        <taxon>Auriculariales</taxon>
        <taxon>Exidiaceae</taxon>
        <taxon>Exidia</taxon>
    </lineage>
</organism>
<evidence type="ECO:0000313" key="3">
    <source>
        <dbReference type="Proteomes" id="UP000077266"/>
    </source>
</evidence>
<dbReference type="PANTHER" id="PTHR17630">
    <property type="entry name" value="DIENELACTONE HYDROLASE"/>
    <property type="match status" value="1"/>
</dbReference>
<reference evidence="2 3" key="1">
    <citation type="journal article" date="2016" name="Mol. Biol. Evol.">
        <title>Comparative Genomics of Early-Diverging Mushroom-Forming Fungi Provides Insights into the Origins of Lignocellulose Decay Capabilities.</title>
        <authorList>
            <person name="Nagy L.G."/>
            <person name="Riley R."/>
            <person name="Tritt A."/>
            <person name="Adam C."/>
            <person name="Daum C."/>
            <person name="Floudas D."/>
            <person name="Sun H."/>
            <person name="Yadav J.S."/>
            <person name="Pangilinan J."/>
            <person name="Larsson K.H."/>
            <person name="Matsuura K."/>
            <person name="Barry K."/>
            <person name="Labutti K."/>
            <person name="Kuo R."/>
            <person name="Ohm R.A."/>
            <person name="Bhattacharya S.S."/>
            <person name="Shirouzu T."/>
            <person name="Yoshinaga Y."/>
            <person name="Martin F.M."/>
            <person name="Grigoriev I.V."/>
            <person name="Hibbett D.S."/>
        </authorList>
    </citation>
    <scope>NUCLEOTIDE SEQUENCE [LARGE SCALE GENOMIC DNA]</scope>
    <source>
        <strain evidence="2 3">HHB12029</strain>
    </source>
</reference>
<keyword evidence="2" id="KW-0378">Hydrolase</keyword>
<dbReference type="InterPro" id="IPR002925">
    <property type="entry name" value="Dienelactn_hydro"/>
</dbReference>
<gene>
    <name evidence="2" type="ORF">EXIGLDRAFT_797434</name>
</gene>
<feature type="domain" description="Dienelactone hydrolase" evidence="1">
    <location>
        <begin position="29"/>
        <end position="267"/>
    </location>
</feature>
<evidence type="ECO:0000313" key="2">
    <source>
        <dbReference type="EMBL" id="KZV88944.1"/>
    </source>
</evidence>
<dbReference type="STRING" id="1314781.A0A165FG82"/>